<evidence type="ECO:0000259" key="1">
    <source>
        <dbReference type="PROSITE" id="PS51819"/>
    </source>
</evidence>
<dbReference type="Pfam" id="PF00903">
    <property type="entry name" value="Glyoxalase"/>
    <property type="match status" value="1"/>
</dbReference>
<protein>
    <submittedName>
        <fullName evidence="2">VOC family protein</fullName>
    </submittedName>
</protein>
<gene>
    <name evidence="2" type="ORF">ESO86_09885</name>
</gene>
<dbReference type="InterPro" id="IPR029068">
    <property type="entry name" value="Glyas_Bleomycin-R_OHBP_Dase"/>
</dbReference>
<comment type="caution">
    <text evidence="2">The sequence shown here is derived from an EMBL/GenBank/DDBJ whole genome shotgun (WGS) entry which is preliminary data.</text>
</comment>
<accession>A0A4Q2JLD1</accession>
<evidence type="ECO:0000313" key="2">
    <source>
        <dbReference type="EMBL" id="RXZ46997.1"/>
    </source>
</evidence>
<organism evidence="2 3">
    <name type="scientific">Agromyces binzhouensis</name>
    <dbReference type="NCBI Taxonomy" id="1817495"/>
    <lineage>
        <taxon>Bacteria</taxon>
        <taxon>Bacillati</taxon>
        <taxon>Actinomycetota</taxon>
        <taxon>Actinomycetes</taxon>
        <taxon>Micrococcales</taxon>
        <taxon>Microbacteriaceae</taxon>
        <taxon>Agromyces</taxon>
    </lineage>
</organism>
<proteinExistence type="predicted"/>
<reference evidence="2 3" key="1">
    <citation type="submission" date="2019-01" db="EMBL/GenBank/DDBJ databases">
        <authorList>
            <person name="Li J."/>
        </authorList>
    </citation>
    <scope>NUCLEOTIDE SEQUENCE [LARGE SCALE GENOMIC DNA]</scope>
    <source>
        <strain evidence="2 3">CGMCC 4.7180</strain>
    </source>
</reference>
<evidence type="ECO:0000313" key="3">
    <source>
        <dbReference type="Proteomes" id="UP000292881"/>
    </source>
</evidence>
<name>A0A4Q2JLD1_9MICO</name>
<dbReference type="OrthoDB" id="9804907at2"/>
<dbReference type="AlphaFoldDB" id="A0A4Q2JLD1"/>
<dbReference type="InterPro" id="IPR004360">
    <property type="entry name" value="Glyas_Fos-R_dOase_dom"/>
</dbReference>
<keyword evidence="3" id="KW-1185">Reference proteome</keyword>
<dbReference type="PROSITE" id="PS51819">
    <property type="entry name" value="VOC"/>
    <property type="match status" value="1"/>
</dbReference>
<dbReference type="EMBL" id="SDPL01000178">
    <property type="protein sequence ID" value="RXZ46997.1"/>
    <property type="molecule type" value="Genomic_DNA"/>
</dbReference>
<dbReference type="Gene3D" id="3.10.180.10">
    <property type="entry name" value="2,3-Dihydroxybiphenyl 1,2-Dioxygenase, domain 1"/>
    <property type="match status" value="1"/>
</dbReference>
<sequence length="145" mass="15462">MFENSMAMTVLAASDLERAKAFWHDVFGLDPVQTDTGGGAVYVIGSAAVLVYESEFAGTNKATAFSIMTDDLDRDMAALREKGVVFHDYDLPELKTVDGVARMGDDESGERGAWFDDSEGNIIALATPIGVSLDEARAMLTGSTA</sequence>
<dbReference type="SUPFAM" id="SSF54593">
    <property type="entry name" value="Glyoxalase/Bleomycin resistance protein/Dihydroxybiphenyl dioxygenase"/>
    <property type="match status" value="1"/>
</dbReference>
<dbReference type="Proteomes" id="UP000292881">
    <property type="component" value="Unassembled WGS sequence"/>
</dbReference>
<feature type="domain" description="VOC" evidence="1">
    <location>
        <begin position="5"/>
        <end position="128"/>
    </location>
</feature>
<dbReference type="InterPro" id="IPR037523">
    <property type="entry name" value="VOC_core"/>
</dbReference>
<dbReference type="RefSeq" id="WP_129234745.1">
    <property type="nucleotide sequence ID" value="NZ_SDPL01000178.1"/>
</dbReference>